<dbReference type="InterPro" id="IPR011992">
    <property type="entry name" value="EF-hand-dom_pair"/>
</dbReference>
<dbReference type="FunFam" id="3.20.20.220:FF:000012">
    <property type="entry name" value="Proline dehydrogenase"/>
    <property type="match status" value="1"/>
</dbReference>
<dbReference type="Pfam" id="PF01619">
    <property type="entry name" value="Pro_dh"/>
    <property type="match status" value="1"/>
</dbReference>
<comment type="function">
    <text evidence="5">Converts proline to delta-1-pyrroline-5-carboxylate.</text>
</comment>
<feature type="domain" description="EF-hand" evidence="6">
    <location>
        <begin position="303"/>
        <end position="338"/>
    </location>
</feature>
<dbReference type="Proteomes" id="UP000828390">
    <property type="component" value="Unassembled WGS sequence"/>
</dbReference>
<keyword evidence="4 5" id="KW-0642">Proline metabolism</keyword>
<dbReference type="GO" id="GO:0071949">
    <property type="term" value="F:FAD binding"/>
    <property type="evidence" value="ECO:0007669"/>
    <property type="project" value="TreeGrafter"/>
</dbReference>
<evidence type="ECO:0000259" key="6">
    <source>
        <dbReference type="PROSITE" id="PS50222"/>
    </source>
</evidence>
<dbReference type="PANTHER" id="PTHR13914">
    <property type="entry name" value="PROLINE OXIDASE"/>
    <property type="match status" value="1"/>
</dbReference>
<dbReference type="EMBL" id="JAIWYP010000001">
    <property type="protein sequence ID" value="KAH3888395.1"/>
    <property type="molecule type" value="Genomic_DNA"/>
</dbReference>
<evidence type="ECO:0000256" key="3">
    <source>
        <dbReference type="ARBA" id="ARBA00023002"/>
    </source>
</evidence>
<evidence type="ECO:0000313" key="8">
    <source>
        <dbReference type="Proteomes" id="UP000828390"/>
    </source>
</evidence>
<comment type="cofactor">
    <cofactor evidence="5">
        <name>FAD</name>
        <dbReference type="ChEBI" id="CHEBI:57692"/>
    </cofactor>
</comment>
<dbReference type="PANTHER" id="PTHR13914:SF0">
    <property type="entry name" value="PROLINE DEHYDROGENASE 1, MITOCHONDRIAL"/>
    <property type="match status" value="1"/>
</dbReference>
<dbReference type="AlphaFoldDB" id="A0A9D4N3E8"/>
<reference evidence="7" key="2">
    <citation type="submission" date="2020-11" db="EMBL/GenBank/DDBJ databases">
        <authorList>
            <person name="McCartney M.A."/>
            <person name="Auch B."/>
            <person name="Kono T."/>
            <person name="Mallez S."/>
            <person name="Becker A."/>
            <person name="Gohl D.M."/>
            <person name="Silverstein K.A.T."/>
            <person name="Koren S."/>
            <person name="Bechman K.B."/>
            <person name="Herman A."/>
            <person name="Abrahante J.E."/>
            <person name="Garbe J."/>
        </authorList>
    </citation>
    <scope>NUCLEOTIDE SEQUENCE</scope>
    <source>
        <strain evidence="7">Duluth1</strain>
        <tissue evidence="7">Whole animal</tissue>
    </source>
</reference>
<keyword evidence="5" id="KW-0274">FAD</keyword>
<keyword evidence="3 5" id="KW-0560">Oxidoreductase</keyword>
<dbReference type="InterPro" id="IPR002872">
    <property type="entry name" value="Proline_DH_dom"/>
</dbReference>
<dbReference type="EC" id="1.5.5.2" evidence="5"/>
<sequence length="623" mass="71914">MALRCLTGRLGHPGSLRYREGLFSSWNAVAFTSTTTAGNKIVHERETLVKEHPHIDLTFSNHKEAFRSKTTKELIRAYCVFQICSIPLIVNNNNKLMKLARAILGANLFRKLMKMTFYGHFVAGEDKVAIRPVVSRNRQFGVKSILDYSAEEDLSDEKVKKTDERAFKPEQMSEISKEPDHQRFQSQLEIRNRHKNVVSSRTYYYEGEEHCDRNMEIFLDAIDGVADATNKTGFCAIKLTALGRPELLIQMSDALVSTHEFFNNLISTEESEGEDRQEFRDDVTRGFNRKEFVLKLRELGVTVTDEDCERWFSMLDLGQDGHVDIFDWDNLLDVNMELSKLFAVPDPETGELKSLIKRMPLEAEMEMRNMLQRVDNIARYAMERDVRVMVDAEQSYFQPAINRLTMELMKKFNKDKAIIFNTYQAYLKAAYDSIKLDLDTAYRNNVYFGAKLVRGAYMEQERARAAAIGYEDPINPTFEATTAMYHKVLRKVMRTIQTREKGRVAVMVASHNEDTVKYTVELMKEYGVHPDDKVICFGQLLGMCDQVSFPLGQAGYSVYKYVPYGPVEEVLPYLSRRATENKGILAKVKKEKRLLRKEIWRRITRGQFLYDPLKHIPALSGNK</sequence>
<dbReference type="Gene3D" id="3.20.20.220">
    <property type="match status" value="2"/>
</dbReference>
<dbReference type="OrthoDB" id="5464at2759"/>
<reference evidence="7" key="1">
    <citation type="journal article" date="2019" name="bioRxiv">
        <title>The Genome of the Zebra Mussel, Dreissena polymorpha: A Resource for Invasive Species Research.</title>
        <authorList>
            <person name="McCartney M.A."/>
            <person name="Auch B."/>
            <person name="Kono T."/>
            <person name="Mallez S."/>
            <person name="Zhang Y."/>
            <person name="Obille A."/>
            <person name="Becker A."/>
            <person name="Abrahante J.E."/>
            <person name="Garbe J."/>
            <person name="Badalamenti J.P."/>
            <person name="Herman A."/>
            <person name="Mangelson H."/>
            <person name="Liachko I."/>
            <person name="Sullivan S."/>
            <person name="Sone E.D."/>
            <person name="Koren S."/>
            <person name="Silverstein K.A.T."/>
            <person name="Beckman K.B."/>
            <person name="Gohl D.M."/>
        </authorList>
    </citation>
    <scope>NUCLEOTIDE SEQUENCE</scope>
    <source>
        <strain evidence="7">Duluth1</strain>
        <tissue evidence="7">Whole animal</tissue>
    </source>
</reference>
<comment type="similarity">
    <text evidence="2 5">Belongs to the proline oxidase family.</text>
</comment>
<evidence type="ECO:0000256" key="4">
    <source>
        <dbReference type="ARBA" id="ARBA00023062"/>
    </source>
</evidence>
<comment type="catalytic activity">
    <reaction evidence="5">
        <text>L-proline + a quinone = (S)-1-pyrroline-5-carboxylate + a quinol + H(+)</text>
        <dbReference type="Rhea" id="RHEA:23784"/>
        <dbReference type="ChEBI" id="CHEBI:15378"/>
        <dbReference type="ChEBI" id="CHEBI:17388"/>
        <dbReference type="ChEBI" id="CHEBI:24646"/>
        <dbReference type="ChEBI" id="CHEBI:60039"/>
        <dbReference type="ChEBI" id="CHEBI:132124"/>
        <dbReference type="EC" id="1.5.5.2"/>
    </reaction>
</comment>
<dbReference type="GO" id="GO:0005739">
    <property type="term" value="C:mitochondrion"/>
    <property type="evidence" value="ECO:0007669"/>
    <property type="project" value="TreeGrafter"/>
</dbReference>
<proteinExistence type="inferred from homology"/>
<name>A0A9D4N3E8_DREPO</name>
<keyword evidence="8" id="KW-1185">Reference proteome</keyword>
<dbReference type="GO" id="GO:0010133">
    <property type="term" value="P:L-proline catabolic process to L-glutamate"/>
    <property type="evidence" value="ECO:0007669"/>
    <property type="project" value="TreeGrafter"/>
</dbReference>
<dbReference type="SUPFAM" id="SSF51730">
    <property type="entry name" value="FAD-linked oxidoreductase"/>
    <property type="match status" value="1"/>
</dbReference>
<evidence type="ECO:0000256" key="2">
    <source>
        <dbReference type="ARBA" id="ARBA00005869"/>
    </source>
</evidence>
<gene>
    <name evidence="7" type="ORF">DPMN_012428</name>
</gene>
<dbReference type="PROSITE" id="PS50222">
    <property type="entry name" value="EF_HAND_2"/>
    <property type="match status" value="1"/>
</dbReference>
<protein>
    <recommendedName>
        <fullName evidence="5">Proline dehydrogenase</fullName>
        <ecNumber evidence="5">1.5.5.2</ecNumber>
    </recommendedName>
</protein>
<accession>A0A9D4N3E8</accession>
<organism evidence="7 8">
    <name type="scientific">Dreissena polymorpha</name>
    <name type="common">Zebra mussel</name>
    <name type="synonym">Mytilus polymorpha</name>
    <dbReference type="NCBI Taxonomy" id="45954"/>
    <lineage>
        <taxon>Eukaryota</taxon>
        <taxon>Metazoa</taxon>
        <taxon>Spiralia</taxon>
        <taxon>Lophotrochozoa</taxon>
        <taxon>Mollusca</taxon>
        <taxon>Bivalvia</taxon>
        <taxon>Autobranchia</taxon>
        <taxon>Heteroconchia</taxon>
        <taxon>Euheterodonta</taxon>
        <taxon>Imparidentia</taxon>
        <taxon>Neoheterodontei</taxon>
        <taxon>Myida</taxon>
        <taxon>Dreissenoidea</taxon>
        <taxon>Dreissenidae</taxon>
        <taxon>Dreissena</taxon>
    </lineage>
</organism>
<evidence type="ECO:0000313" key="7">
    <source>
        <dbReference type="EMBL" id="KAH3888395.1"/>
    </source>
</evidence>
<dbReference type="InterPro" id="IPR029041">
    <property type="entry name" value="FAD-linked_oxidoreductase-like"/>
</dbReference>
<comment type="caution">
    <text evidence="7">The sequence shown here is derived from an EMBL/GenBank/DDBJ whole genome shotgun (WGS) entry which is preliminary data.</text>
</comment>
<dbReference type="GO" id="GO:0004657">
    <property type="term" value="F:proline dehydrogenase activity"/>
    <property type="evidence" value="ECO:0007669"/>
    <property type="project" value="UniProtKB-EC"/>
</dbReference>
<dbReference type="InterPro" id="IPR015659">
    <property type="entry name" value="Proline_oxidase"/>
</dbReference>
<evidence type="ECO:0000256" key="1">
    <source>
        <dbReference type="ARBA" id="ARBA00004739"/>
    </source>
</evidence>
<dbReference type="InterPro" id="IPR002048">
    <property type="entry name" value="EF_hand_dom"/>
</dbReference>
<comment type="pathway">
    <text evidence="1">Amino-acid degradation; L-proline degradation into L-glutamate; L-glutamate from L-proline: step 1/2.</text>
</comment>
<evidence type="ECO:0000256" key="5">
    <source>
        <dbReference type="RuleBase" id="RU364054"/>
    </source>
</evidence>
<dbReference type="SUPFAM" id="SSF47473">
    <property type="entry name" value="EF-hand"/>
    <property type="match status" value="1"/>
</dbReference>
<dbReference type="GO" id="GO:0005509">
    <property type="term" value="F:calcium ion binding"/>
    <property type="evidence" value="ECO:0007669"/>
    <property type="project" value="InterPro"/>
</dbReference>
<keyword evidence="5" id="KW-0285">Flavoprotein</keyword>